<feature type="signal peptide" evidence="2">
    <location>
        <begin position="1"/>
        <end position="22"/>
    </location>
</feature>
<feature type="region of interest" description="Disordered" evidence="1">
    <location>
        <begin position="95"/>
        <end position="124"/>
    </location>
</feature>
<feature type="compositionally biased region" description="Polar residues" evidence="1">
    <location>
        <begin position="45"/>
        <end position="76"/>
    </location>
</feature>
<dbReference type="RefSeq" id="XP_066086952.1">
    <property type="nucleotide sequence ID" value="XM_066230855.1"/>
</dbReference>
<reference evidence="3 4" key="1">
    <citation type="submission" date="2024-01" db="EMBL/GenBank/DDBJ databases">
        <title>Comparative genomics of Cryptococcus and Kwoniella reveals pathogenesis evolution and contrasting modes of karyotype evolution via chromosome fusion or intercentromeric recombination.</title>
        <authorList>
            <person name="Coelho M.A."/>
            <person name="David-Palma M."/>
            <person name="Shea T."/>
            <person name="Bowers K."/>
            <person name="McGinley-Smith S."/>
            <person name="Mohammad A.W."/>
            <person name="Gnirke A."/>
            <person name="Yurkov A.M."/>
            <person name="Nowrousian M."/>
            <person name="Sun S."/>
            <person name="Cuomo C.A."/>
            <person name="Heitman J."/>
        </authorList>
    </citation>
    <scope>NUCLEOTIDE SEQUENCE [LARGE SCALE GENOMIC DNA]</scope>
    <source>
        <strain evidence="3 4">PYCC6329</strain>
    </source>
</reference>
<protein>
    <submittedName>
        <fullName evidence="3">Uncharacterized protein</fullName>
    </submittedName>
</protein>
<accession>A0AAX4KTU8</accession>
<keyword evidence="4" id="KW-1185">Reference proteome</keyword>
<dbReference type="AlphaFoldDB" id="A0AAX4KTU8"/>
<evidence type="ECO:0000313" key="4">
    <source>
        <dbReference type="Proteomes" id="UP001358614"/>
    </source>
</evidence>
<feature type="chain" id="PRO_5043376994" evidence="2">
    <location>
        <begin position="23"/>
        <end position="260"/>
    </location>
</feature>
<evidence type="ECO:0000256" key="2">
    <source>
        <dbReference type="SAM" id="SignalP"/>
    </source>
</evidence>
<proteinExistence type="predicted"/>
<dbReference type="EMBL" id="CP144090">
    <property type="protein sequence ID" value="WWD08985.1"/>
    <property type="molecule type" value="Genomic_DNA"/>
</dbReference>
<keyword evidence="2" id="KW-0732">Signal</keyword>
<evidence type="ECO:0000256" key="1">
    <source>
        <dbReference type="SAM" id="MobiDB-lite"/>
    </source>
</evidence>
<feature type="region of interest" description="Disordered" evidence="1">
    <location>
        <begin position="29"/>
        <end position="77"/>
    </location>
</feature>
<feature type="compositionally biased region" description="Low complexity" evidence="1">
    <location>
        <begin position="95"/>
        <end position="122"/>
    </location>
</feature>
<organism evidence="3 4">
    <name type="scientific">Kwoniella europaea PYCC6329</name>
    <dbReference type="NCBI Taxonomy" id="1423913"/>
    <lineage>
        <taxon>Eukaryota</taxon>
        <taxon>Fungi</taxon>
        <taxon>Dikarya</taxon>
        <taxon>Basidiomycota</taxon>
        <taxon>Agaricomycotina</taxon>
        <taxon>Tremellomycetes</taxon>
        <taxon>Tremellales</taxon>
        <taxon>Cryptococcaceae</taxon>
        <taxon>Kwoniella</taxon>
    </lineage>
</organism>
<evidence type="ECO:0000313" key="3">
    <source>
        <dbReference type="EMBL" id="WWD08985.1"/>
    </source>
</evidence>
<sequence length="260" mass="27961">MFLKPQQVIYILGLSLPLTISALPVTAPQSTLTQSLRQSDDDRPTSTTPESITTDNPPSSTSDGAPTEPATITSEDPNWIGKLASLAAEAASSSANAASSNGTGTRTGTATSSAPTSSATSTWNKEKNGEYGAFIVELDPYTCAYNGQDTYCNDADPETLPIYSMNTNNKTIDMTWTFSAYNSGNASNDKDTKYWDNSDPIKVIKCDIGLTPGESSDESTVQVHTQKPFVRETDEKNLIKLDCEGAAEDIEKDDREDEDK</sequence>
<dbReference type="KEGG" id="ker:91105901"/>
<gene>
    <name evidence="3" type="ORF">V865_007100</name>
</gene>
<dbReference type="Proteomes" id="UP001358614">
    <property type="component" value="Chromosome 2"/>
</dbReference>
<name>A0AAX4KTU8_9TREE</name>
<dbReference type="GeneID" id="91105901"/>